<dbReference type="EMBL" id="JAGGKG010000002">
    <property type="protein sequence ID" value="MBP1903932.1"/>
    <property type="molecule type" value="Genomic_DNA"/>
</dbReference>
<comment type="caution">
    <text evidence="1">The sequence shown here is derived from an EMBL/GenBank/DDBJ whole genome shotgun (WGS) entry which is preliminary data.</text>
</comment>
<evidence type="ECO:0000313" key="2">
    <source>
        <dbReference type="Proteomes" id="UP001519272"/>
    </source>
</evidence>
<dbReference type="RefSeq" id="WP_210087625.1">
    <property type="nucleotide sequence ID" value="NZ_JAGGKG010000002.1"/>
</dbReference>
<reference evidence="1 2" key="1">
    <citation type="submission" date="2021-03" db="EMBL/GenBank/DDBJ databases">
        <title>Genomic Encyclopedia of Type Strains, Phase IV (KMG-IV): sequencing the most valuable type-strain genomes for metagenomic binning, comparative biology and taxonomic classification.</title>
        <authorList>
            <person name="Goeker M."/>
        </authorList>
    </citation>
    <scope>NUCLEOTIDE SEQUENCE [LARGE SCALE GENOMIC DNA]</scope>
    <source>
        <strain evidence="1 2">DSM 14349</strain>
    </source>
</reference>
<evidence type="ECO:0000313" key="1">
    <source>
        <dbReference type="EMBL" id="MBP1903932.1"/>
    </source>
</evidence>
<dbReference type="SUPFAM" id="SSF48371">
    <property type="entry name" value="ARM repeat"/>
    <property type="match status" value="1"/>
</dbReference>
<dbReference type="InterPro" id="IPR014825">
    <property type="entry name" value="DNA_alkylation"/>
</dbReference>
<proteinExistence type="predicted"/>
<organism evidence="1 2">
    <name type="scientific">Paenibacillus turicensis</name>
    <dbReference type="NCBI Taxonomy" id="160487"/>
    <lineage>
        <taxon>Bacteria</taxon>
        <taxon>Bacillati</taxon>
        <taxon>Bacillota</taxon>
        <taxon>Bacilli</taxon>
        <taxon>Bacillales</taxon>
        <taxon>Paenibacillaceae</taxon>
        <taxon>Paenibacillus</taxon>
    </lineage>
</organism>
<dbReference type="Proteomes" id="UP001519272">
    <property type="component" value="Unassembled WGS sequence"/>
</dbReference>
<sequence length="367" mass="41830">MAEALKDMYHLDFLTEFGEQVREVYASFDIKQFVQLTMAEDWDNLALKARTRRITESLGKCLPQSYPGAIEILLQVTDDCTHLAYLFFPDFVEVYGQDEAHWDLSMEALASFTSGSSAEFAVRAFILNNPDKMMAQMLSWASHQNEHVRRLASEGCRPRLPWGQALSIFKRDPALILPILELLKDDPSLYVRKSVANNLNDIAKDHPDLVVQIAARWQGASERTDWIIRHACRTLVRKCHPGAMALFNYLPSQDSSSIIAKAALQVNPQKVYIGETTDLEYSIEFNNDKPVHLRIEYGIDFVKAGNKISRKLFLLSDKTIAPHTKIKSKRRHNWKNLTTRRHYAGKHNIVLIINGYEAASAALQLEN</sequence>
<keyword evidence="2" id="KW-1185">Reference proteome</keyword>
<dbReference type="Gene3D" id="1.25.40.290">
    <property type="entry name" value="ARM repeat domains"/>
    <property type="match status" value="1"/>
</dbReference>
<gene>
    <name evidence="1" type="ORF">J2Z32_000549</name>
</gene>
<name>A0ABS4FMX1_9BACL</name>
<dbReference type="InterPro" id="IPR016024">
    <property type="entry name" value="ARM-type_fold"/>
</dbReference>
<dbReference type="Pfam" id="PF08713">
    <property type="entry name" value="DNA_alkylation"/>
    <property type="match status" value="1"/>
</dbReference>
<protein>
    <submittedName>
        <fullName evidence="1">3-methyladenine DNA glycosylase AlkC</fullName>
    </submittedName>
</protein>
<accession>A0ABS4FMX1</accession>